<name>A0A1R3KK26_9ROSI</name>
<proteinExistence type="predicted"/>
<gene>
    <name evidence="1" type="ORF">COLO4_07371</name>
</gene>
<keyword evidence="2" id="KW-1185">Reference proteome</keyword>
<dbReference type="Proteomes" id="UP000187203">
    <property type="component" value="Unassembled WGS sequence"/>
</dbReference>
<organism evidence="1 2">
    <name type="scientific">Corchorus olitorius</name>
    <dbReference type="NCBI Taxonomy" id="93759"/>
    <lineage>
        <taxon>Eukaryota</taxon>
        <taxon>Viridiplantae</taxon>
        <taxon>Streptophyta</taxon>
        <taxon>Embryophyta</taxon>
        <taxon>Tracheophyta</taxon>
        <taxon>Spermatophyta</taxon>
        <taxon>Magnoliopsida</taxon>
        <taxon>eudicotyledons</taxon>
        <taxon>Gunneridae</taxon>
        <taxon>Pentapetalae</taxon>
        <taxon>rosids</taxon>
        <taxon>malvids</taxon>
        <taxon>Malvales</taxon>
        <taxon>Malvaceae</taxon>
        <taxon>Grewioideae</taxon>
        <taxon>Apeibeae</taxon>
        <taxon>Corchorus</taxon>
    </lineage>
</organism>
<reference evidence="2" key="1">
    <citation type="submission" date="2013-09" db="EMBL/GenBank/DDBJ databases">
        <title>Corchorus olitorius genome sequencing.</title>
        <authorList>
            <person name="Alam M."/>
            <person name="Haque M.S."/>
            <person name="Islam M.S."/>
            <person name="Emdad E.M."/>
            <person name="Islam M.M."/>
            <person name="Ahmed B."/>
            <person name="Halim A."/>
            <person name="Hossen Q.M.M."/>
            <person name="Hossain M.Z."/>
            <person name="Ahmed R."/>
            <person name="Khan M.M."/>
            <person name="Islam R."/>
            <person name="Rashid M.M."/>
            <person name="Khan S.A."/>
            <person name="Rahman M.S."/>
            <person name="Alam M."/>
            <person name="Yahiya A.S."/>
            <person name="Khan M.S."/>
            <person name="Azam M.S."/>
            <person name="Haque T."/>
            <person name="Lashkar M.Z.H."/>
            <person name="Akhand A.I."/>
            <person name="Morshed G."/>
            <person name="Roy S."/>
            <person name="Uddin K.S."/>
            <person name="Rabeya T."/>
            <person name="Hossain A.S."/>
            <person name="Chowdhury A."/>
            <person name="Snigdha A.R."/>
            <person name="Mortoza M.S."/>
            <person name="Matin S.A."/>
            <person name="Hoque S.M.E."/>
            <person name="Islam M.K."/>
            <person name="Roy D.K."/>
            <person name="Haider R."/>
            <person name="Moosa M.M."/>
            <person name="Elias S.M."/>
            <person name="Hasan A.M."/>
            <person name="Jahan S."/>
            <person name="Shafiuddin M."/>
            <person name="Mahmood N."/>
            <person name="Shommy N.S."/>
        </authorList>
    </citation>
    <scope>NUCLEOTIDE SEQUENCE [LARGE SCALE GENOMIC DNA]</scope>
    <source>
        <strain evidence="2">cv. O-4</strain>
    </source>
</reference>
<comment type="caution">
    <text evidence="1">The sequence shown here is derived from an EMBL/GenBank/DDBJ whole genome shotgun (WGS) entry which is preliminary data.</text>
</comment>
<sequence length="42" mass="4746">MADSTNDAARGGKGEESLKIFRLLQILILPVRLNPYKTRFDP</sequence>
<dbReference type="EMBL" id="AWUE01013256">
    <property type="protein sequence ID" value="OMP07404.1"/>
    <property type="molecule type" value="Genomic_DNA"/>
</dbReference>
<accession>A0A1R3KK26</accession>
<dbReference type="AlphaFoldDB" id="A0A1R3KK26"/>
<protein>
    <submittedName>
        <fullName evidence="1">Uncharacterized protein</fullName>
    </submittedName>
</protein>
<evidence type="ECO:0000313" key="1">
    <source>
        <dbReference type="EMBL" id="OMP07404.1"/>
    </source>
</evidence>
<evidence type="ECO:0000313" key="2">
    <source>
        <dbReference type="Proteomes" id="UP000187203"/>
    </source>
</evidence>